<proteinExistence type="inferred from homology"/>
<keyword evidence="11" id="KW-0175">Coiled coil</keyword>
<gene>
    <name evidence="15" type="ORF">TAPDE_003229</name>
</gene>
<dbReference type="GO" id="GO:0000289">
    <property type="term" value="P:nuclear-transcribed mRNA poly(A) tail shortening"/>
    <property type="evidence" value="ECO:0007669"/>
    <property type="project" value="UniProtKB-ARBA"/>
</dbReference>
<dbReference type="AlphaFoldDB" id="R4XB50"/>
<dbReference type="PIRSF" id="PIRSF005290">
    <property type="entry name" value="NOT_su_3_5"/>
    <property type="match status" value="1"/>
</dbReference>
<dbReference type="Pfam" id="PF04153">
    <property type="entry name" value="NOT2_3_5_C"/>
    <property type="match status" value="1"/>
</dbReference>
<evidence type="ECO:0000256" key="12">
    <source>
        <dbReference type="SAM" id="MobiDB-lite"/>
    </source>
</evidence>
<evidence type="ECO:0000256" key="11">
    <source>
        <dbReference type="SAM" id="Coils"/>
    </source>
</evidence>
<keyword evidence="9 10" id="KW-0539">Nucleus</keyword>
<evidence type="ECO:0000256" key="7">
    <source>
        <dbReference type="ARBA" id="ARBA00023015"/>
    </source>
</evidence>
<dbReference type="InterPro" id="IPR040168">
    <property type="entry name" value="Not2/3/5"/>
</dbReference>
<dbReference type="InterPro" id="IPR012270">
    <property type="entry name" value="CCR4-NOT_su3/5"/>
</dbReference>
<dbReference type="GO" id="GO:0006355">
    <property type="term" value="P:regulation of DNA-templated transcription"/>
    <property type="evidence" value="ECO:0007669"/>
    <property type="project" value="InterPro"/>
</dbReference>
<keyword evidence="16" id="KW-1185">Reference proteome</keyword>
<feature type="compositionally biased region" description="Polar residues" evidence="12">
    <location>
        <begin position="363"/>
        <end position="375"/>
    </location>
</feature>
<keyword evidence="10" id="KW-0010">Activator</keyword>
<dbReference type="InterPro" id="IPR007207">
    <property type="entry name" value="Not_N"/>
</dbReference>
<evidence type="ECO:0000259" key="13">
    <source>
        <dbReference type="Pfam" id="PF04065"/>
    </source>
</evidence>
<evidence type="ECO:0000256" key="2">
    <source>
        <dbReference type="ARBA" id="ARBA00004496"/>
    </source>
</evidence>
<reference evidence="15 16" key="1">
    <citation type="journal article" date="2013" name="MBio">
        <title>Genome sequencing of the plant pathogen Taphrina deformans, the causal agent of peach leaf curl.</title>
        <authorList>
            <person name="Cisse O.H."/>
            <person name="Almeida J.M.G.C.F."/>
            <person name="Fonseca A."/>
            <person name="Kumar A.A."/>
            <person name="Salojaervi J."/>
            <person name="Overmyer K."/>
            <person name="Hauser P.M."/>
            <person name="Pagni M."/>
        </authorList>
    </citation>
    <scope>NUCLEOTIDE SEQUENCE [LARGE SCALE GENOMIC DNA]</scope>
    <source>
        <strain evidence="16">PYCC 5710 / ATCC 11124 / CBS 356.35 / IMI 108563 / JCM 9778 / NBRC 8474</strain>
    </source>
</reference>
<dbReference type="Pfam" id="PF04065">
    <property type="entry name" value="Not3"/>
    <property type="match status" value="1"/>
</dbReference>
<evidence type="ECO:0000256" key="3">
    <source>
        <dbReference type="ARBA" id="ARBA00007682"/>
    </source>
</evidence>
<feature type="region of interest" description="Disordered" evidence="12">
    <location>
        <begin position="228"/>
        <end position="412"/>
    </location>
</feature>
<keyword evidence="4 10" id="KW-0963">Cytoplasm</keyword>
<dbReference type="Proteomes" id="UP000013776">
    <property type="component" value="Unassembled WGS sequence"/>
</dbReference>
<dbReference type="STRING" id="1097556.R4XB50"/>
<keyword evidence="7 10" id="KW-0805">Transcription regulation</keyword>
<feature type="compositionally biased region" description="Basic and acidic residues" evidence="12">
    <location>
        <begin position="337"/>
        <end position="346"/>
    </location>
</feature>
<dbReference type="Gene3D" id="2.30.30.1020">
    <property type="entry name" value="CCR4-NOT complex subunit 2/3/5, C-terminal domain"/>
    <property type="match status" value="1"/>
</dbReference>
<evidence type="ECO:0000256" key="5">
    <source>
        <dbReference type="ARBA" id="ARBA00022491"/>
    </source>
</evidence>
<dbReference type="GO" id="GO:0000932">
    <property type="term" value="C:P-body"/>
    <property type="evidence" value="ECO:0007669"/>
    <property type="project" value="UniProtKB-UniRule"/>
</dbReference>
<feature type="compositionally biased region" description="Acidic residues" evidence="12">
    <location>
        <begin position="235"/>
        <end position="248"/>
    </location>
</feature>
<dbReference type="EMBL" id="CAHR02000119">
    <property type="protein sequence ID" value="CCG83053.1"/>
    <property type="molecule type" value="Genomic_DNA"/>
</dbReference>
<comment type="caution">
    <text evidence="15">The sequence shown here is derived from an EMBL/GenBank/DDBJ whole genome shotgun (WGS) entry which is preliminary data.</text>
</comment>
<evidence type="ECO:0000256" key="1">
    <source>
        <dbReference type="ARBA" id="ARBA00004123"/>
    </source>
</evidence>
<accession>R4XB50</accession>
<dbReference type="InterPro" id="IPR007282">
    <property type="entry name" value="NOT2/3/5_C"/>
</dbReference>
<keyword evidence="5 10" id="KW-0678">Repressor</keyword>
<organism evidence="15 16">
    <name type="scientific">Taphrina deformans (strain PYCC 5710 / ATCC 11124 / CBS 356.35 / IMI 108563 / JCM 9778 / NBRC 8474)</name>
    <name type="common">Peach leaf curl fungus</name>
    <name type="synonym">Lalaria deformans</name>
    <dbReference type="NCBI Taxonomy" id="1097556"/>
    <lineage>
        <taxon>Eukaryota</taxon>
        <taxon>Fungi</taxon>
        <taxon>Dikarya</taxon>
        <taxon>Ascomycota</taxon>
        <taxon>Taphrinomycotina</taxon>
        <taxon>Taphrinomycetes</taxon>
        <taxon>Taphrinales</taxon>
        <taxon>Taphrinaceae</taxon>
        <taxon>Taphrina</taxon>
    </lineage>
</organism>
<evidence type="ECO:0000259" key="14">
    <source>
        <dbReference type="Pfam" id="PF04153"/>
    </source>
</evidence>
<dbReference type="OrthoDB" id="293823at2759"/>
<feature type="coiled-coil region" evidence="11">
    <location>
        <begin position="124"/>
        <end position="158"/>
    </location>
</feature>
<name>R4XB50_TAPDE</name>
<dbReference type="VEuPathDB" id="FungiDB:TAPDE_003229"/>
<evidence type="ECO:0000256" key="10">
    <source>
        <dbReference type="PIRNR" id="PIRNR005290"/>
    </source>
</evidence>
<dbReference type="GO" id="GO:0030015">
    <property type="term" value="C:CCR4-NOT core complex"/>
    <property type="evidence" value="ECO:0007669"/>
    <property type="project" value="UniProtKB-UniRule"/>
</dbReference>
<dbReference type="PANTHER" id="PTHR23326">
    <property type="entry name" value="CCR4 NOT-RELATED"/>
    <property type="match status" value="1"/>
</dbReference>
<comment type="similarity">
    <text evidence="3 10">Belongs to the CNOT2/3/5 family.</text>
</comment>
<feature type="domain" description="NOT2/NOT3/NOT5 C-terminal" evidence="14">
    <location>
        <begin position="449"/>
        <end position="574"/>
    </location>
</feature>
<evidence type="ECO:0000256" key="9">
    <source>
        <dbReference type="ARBA" id="ARBA00023242"/>
    </source>
</evidence>
<feature type="domain" description="CCR4-Not complex component Not N-terminal" evidence="13">
    <location>
        <begin position="3"/>
        <end position="230"/>
    </location>
</feature>
<comment type="function">
    <text evidence="10">Acts as component of the CCR4-NOT core complex, which in the nucleus seems to be a general transcription factor, and in the cytoplasm the major mRNA deadenylase involved in mRNA turnover. The NOT protein subcomplex negatively regulates the basal and activated transcription of many genes. Preferentially affects TC-type TATA element-dependent transcription. Could directly or indirectly inhibit component(s) of the general transcription machinery.</text>
</comment>
<sequence length="583" mass="66671">MSARKLQAEIDRTFKRVAEGVAVFESTYEKLNTSSNKAQNEKIEQDLKKEIKKLQRYRDQIKTWAASNDIKDKRPLLEHRRLIEVQMEKFKACEKEIKTKQFSKEGLSAVAKLDPKEREKIEMGQWISQSVDELERQVEQAEAEIEALNVQVKKGKKDSAKNERLEEVEHMIERHKWHTDKLEQVLRLLENGGLETDQVGAIKEDVQYYIDSNQDADFAEDDNIYDELNLGDEPRSEDEDEDDSEDEAPPSPVISAPKSPELAKAKILTPKVKPEPLKAVPPKSTPAPTKASPKIATEPPPPPVPQVDTSEVNREEAKKPSIPVLKYASAAATGANIRDKTPRIDKLPAPTVAPGHQTPPTTPSLTNATLPTTGKSPKPMPAVIDALRGNTATPPRKASSPSNNSVSQPAQVQTEGQNYHIPACLLDLIPEERTLTAEEREELLEASFKLCPTESDGERPYHYIPKEPFPTPPYYPSMPLDIFNDAEAMEKIEIDTLFYIFYYQKGTYQQFLASRELKKQAWRFHKRYLTWFQRHEEPKVITDEYESGTYRYFDFEASWVQRKKNDFKFQYAYLEEERGDERV</sequence>
<comment type="subcellular location">
    <subcellularLocation>
        <location evidence="2 10">Cytoplasm</location>
    </subcellularLocation>
    <subcellularLocation>
        <location evidence="1 10">Nucleus</location>
    </subcellularLocation>
</comment>
<evidence type="ECO:0000256" key="4">
    <source>
        <dbReference type="ARBA" id="ARBA00022490"/>
    </source>
</evidence>
<dbReference type="GO" id="GO:0005634">
    <property type="term" value="C:nucleus"/>
    <property type="evidence" value="ECO:0007669"/>
    <property type="project" value="UniProtKB-SubCell"/>
</dbReference>
<protein>
    <recommendedName>
        <fullName evidence="10">General negative regulator of transcription subunit</fullName>
    </recommendedName>
</protein>
<feature type="compositionally biased region" description="Polar residues" evidence="12">
    <location>
        <begin position="399"/>
        <end position="412"/>
    </location>
</feature>
<evidence type="ECO:0000256" key="6">
    <source>
        <dbReference type="ARBA" id="ARBA00022553"/>
    </source>
</evidence>
<evidence type="ECO:0000313" key="15">
    <source>
        <dbReference type="EMBL" id="CCG83053.1"/>
    </source>
</evidence>
<dbReference type="InterPro" id="IPR038635">
    <property type="entry name" value="CCR4-NOT_su2/3/5_C_sf"/>
</dbReference>
<evidence type="ECO:0000313" key="16">
    <source>
        <dbReference type="Proteomes" id="UP000013776"/>
    </source>
</evidence>
<keyword evidence="8 10" id="KW-0804">Transcription</keyword>
<evidence type="ECO:0000256" key="8">
    <source>
        <dbReference type="ARBA" id="ARBA00023163"/>
    </source>
</evidence>
<keyword evidence="6" id="KW-0597">Phosphoprotein</keyword>
<dbReference type="eggNOG" id="KOG2150">
    <property type="taxonomic scope" value="Eukaryota"/>
</dbReference>